<organism evidence="15 16">
    <name type="scientific">Colwellia psychrerythraea (strain 34H / ATCC BAA-681)</name>
    <name type="common">Vibrio psychroerythus</name>
    <dbReference type="NCBI Taxonomy" id="167879"/>
    <lineage>
        <taxon>Bacteria</taxon>
        <taxon>Pseudomonadati</taxon>
        <taxon>Pseudomonadota</taxon>
        <taxon>Gammaproteobacteria</taxon>
        <taxon>Alteromonadales</taxon>
        <taxon>Colwelliaceae</taxon>
        <taxon>Colwellia</taxon>
    </lineage>
</organism>
<name>Q47Y53_COLP3</name>
<evidence type="ECO:0000256" key="8">
    <source>
        <dbReference type="ARBA" id="ARBA00022982"/>
    </source>
</evidence>
<dbReference type="GO" id="GO:0022904">
    <property type="term" value="P:respiratory electron transport chain"/>
    <property type="evidence" value="ECO:0007669"/>
    <property type="project" value="InterPro"/>
</dbReference>
<comment type="cofactor">
    <cofactor evidence="1">
        <name>heme b</name>
        <dbReference type="ChEBI" id="CHEBI:60344"/>
    </cofactor>
</comment>
<dbReference type="GO" id="GO:0020037">
    <property type="term" value="F:heme binding"/>
    <property type="evidence" value="ECO:0007669"/>
    <property type="project" value="TreeGrafter"/>
</dbReference>
<dbReference type="RefSeq" id="WP_011044353.1">
    <property type="nucleotide sequence ID" value="NC_003910.7"/>
</dbReference>
<dbReference type="AlphaFoldDB" id="Q47Y53"/>
<dbReference type="Gene3D" id="1.20.950.20">
    <property type="entry name" value="Transmembrane di-heme cytochromes, Chain C"/>
    <property type="match status" value="1"/>
</dbReference>
<evidence type="ECO:0000256" key="10">
    <source>
        <dbReference type="ARBA" id="ARBA00023004"/>
    </source>
</evidence>
<evidence type="ECO:0000256" key="5">
    <source>
        <dbReference type="ARBA" id="ARBA00022617"/>
    </source>
</evidence>
<feature type="domain" description="Cytochrome b561 bacterial/Ni-hydrogenase" evidence="14">
    <location>
        <begin position="13"/>
        <end position="183"/>
    </location>
</feature>
<keyword evidence="10" id="KW-0408">Iron</keyword>
<dbReference type="GO" id="GO:0005886">
    <property type="term" value="C:plasma membrane"/>
    <property type="evidence" value="ECO:0007669"/>
    <property type="project" value="UniProtKB-SubCell"/>
</dbReference>
<dbReference type="SUPFAM" id="SSF81342">
    <property type="entry name" value="Transmembrane di-heme cytochromes"/>
    <property type="match status" value="1"/>
</dbReference>
<gene>
    <name evidence="15" type="ordered locus">CPS_3599</name>
</gene>
<accession>Q47Y53</accession>
<keyword evidence="9 13" id="KW-1133">Transmembrane helix</keyword>
<sequence>MSNSILKNTENSYGLIAIMFHWLMAISIFSLFGLGLYMVELTYYDAWYKGSLDLHKNIGMTLFVALMLRIVWRVVNVTPKNADRSASEIEVKAAHYAHLALYGLMVVLMISGYLISTADGRAIDVFGLLSIPALPIDFANQEDIAGIIHEVLAWILILLSAGHALAAFKHHFINKNDTLVRMVKVLPRK</sequence>
<evidence type="ECO:0000313" key="15">
    <source>
        <dbReference type="EMBL" id="AAZ25837.1"/>
    </source>
</evidence>
<feature type="transmembrane region" description="Helical" evidence="13">
    <location>
        <begin position="58"/>
        <end position="75"/>
    </location>
</feature>
<protein>
    <submittedName>
        <fullName evidence="15">Cytochrome b561 family protein</fullName>
    </submittedName>
</protein>
<keyword evidence="3" id="KW-0813">Transport</keyword>
<evidence type="ECO:0000256" key="4">
    <source>
        <dbReference type="ARBA" id="ARBA00022475"/>
    </source>
</evidence>
<keyword evidence="8" id="KW-0249">Electron transport</keyword>
<feature type="transmembrane region" description="Helical" evidence="13">
    <location>
        <begin position="12"/>
        <end position="38"/>
    </location>
</feature>
<feature type="transmembrane region" description="Helical" evidence="13">
    <location>
        <begin position="96"/>
        <end position="116"/>
    </location>
</feature>
<evidence type="ECO:0000256" key="6">
    <source>
        <dbReference type="ARBA" id="ARBA00022692"/>
    </source>
</evidence>
<comment type="subcellular location">
    <subcellularLocation>
        <location evidence="2">Cell membrane</location>
        <topology evidence="2">Multi-pass membrane protein</topology>
    </subcellularLocation>
</comment>
<feature type="transmembrane region" description="Helical" evidence="13">
    <location>
        <begin position="151"/>
        <end position="173"/>
    </location>
</feature>
<dbReference type="InterPro" id="IPR011577">
    <property type="entry name" value="Cyt_b561_bac/Ni-Hgenase"/>
</dbReference>
<dbReference type="Pfam" id="PF01292">
    <property type="entry name" value="Ni_hydr_CYTB"/>
    <property type="match status" value="1"/>
</dbReference>
<dbReference type="GO" id="GO:0046872">
    <property type="term" value="F:metal ion binding"/>
    <property type="evidence" value="ECO:0007669"/>
    <property type="project" value="UniProtKB-KW"/>
</dbReference>
<evidence type="ECO:0000256" key="11">
    <source>
        <dbReference type="ARBA" id="ARBA00023136"/>
    </source>
</evidence>
<keyword evidence="11 13" id="KW-0472">Membrane</keyword>
<dbReference type="Proteomes" id="UP000000547">
    <property type="component" value="Chromosome"/>
</dbReference>
<dbReference type="KEGG" id="cps:CPS_3599"/>
<evidence type="ECO:0000256" key="9">
    <source>
        <dbReference type="ARBA" id="ARBA00022989"/>
    </source>
</evidence>
<evidence type="ECO:0000313" key="16">
    <source>
        <dbReference type="Proteomes" id="UP000000547"/>
    </source>
</evidence>
<keyword evidence="5" id="KW-0349">Heme</keyword>
<keyword evidence="6 13" id="KW-0812">Transmembrane</keyword>
<dbReference type="InterPro" id="IPR052168">
    <property type="entry name" value="Cytochrome_b561_oxidase"/>
</dbReference>
<evidence type="ECO:0000256" key="13">
    <source>
        <dbReference type="SAM" id="Phobius"/>
    </source>
</evidence>
<dbReference type="PANTHER" id="PTHR30529:SF1">
    <property type="entry name" value="CYTOCHROME B561 HOMOLOG 2"/>
    <property type="match status" value="1"/>
</dbReference>
<keyword evidence="4" id="KW-1003">Cell membrane</keyword>
<evidence type="ECO:0000256" key="7">
    <source>
        <dbReference type="ARBA" id="ARBA00022723"/>
    </source>
</evidence>
<evidence type="ECO:0000256" key="1">
    <source>
        <dbReference type="ARBA" id="ARBA00001970"/>
    </source>
</evidence>
<evidence type="ECO:0000256" key="3">
    <source>
        <dbReference type="ARBA" id="ARBA00022448"/>
    </source>
</evidence>
<evidence type="ECO:0000256" key="2">
    <source>
        <dbReference type="ARBA" id="ARBA00004651"/>
    </source>
</evidence>
<dbReference type="InterPro" id="IPR016174">
    <property type="entry name" value="Di-haem_cyt_TM"/>
</dbReference>
<proteinExistence type="inferred from homology"/>
<dbReference type="HOGENOM" id="CLU_095321_4_1_6"/>
<dbReference type="STRING" id="167879.CPS_3599"/>
<reference evidence="15" key="1">
    <citation type="journal article" date="2005" name="Proc. Natl. Acad. Sci. U.S.A.">
        <title>The psychrophilic lifestyle as revealed by the genome sequence of Colwellia psychrerythraea 34H through genomic and proteomic analyses.</title>
        <authorList>
            <person name="Methe B.A."/>
            <person name="Nelson K.E."/>
            <person name="Deming J.W."/>
            <person name="Momen B."/>
            <person name="Melamud E."/>
            <person name="Zhang X."/>
            <person name="Moult J."/>
            <person name="Madupu R."/>
            <person name="Nelson W.C."/>
            <person name="Dodson R.J."/>
            <person name="Brinkac L.M."/>
            <person name="Daugherty S.C."/>
            <person name="Durkin A.S."/>
            <person name="DeBoy R.T."/>
            <person name="Kolonay J.F."/>
            <person name="Sullivan S.A."/>
            <person name="Zhou L."/>
            <person name="Davidsen T.M."/>
            <person name="Wu M."/>
            <person name="Huston A.L."/>
            <person name="Lewis M."/>
            <person name="Weaver B."/>
            <person name="Weidman J.F."/>
            <person name="Khouri H."/>
            <person name="Utterback T.R."/>
            <person name="Feldblyum T.V."/>
            <person name="Fraser C.M."/>
        </authorList>
    </citation>
    <scope>NUCLEOTIDE SEQUENCE [LARGE SCALE GENOMIC DNA]</scope>
    <source>
        <strain evidence="15">34H</strain>
    </source>
</reference>
<evidence type="ECO:0000259" key="14">
    <source>
        <dbReference type="Pfam" id="PF01292"/>
    </source>
</evidence>
<dbReference type="GO" id="GO:0009055">
    <property type="term" value="F:electron transfer activity"/>
    <property type="evidence" value="ECO:0007669"/>
    <property type="project" value="InterPro"/>
</dbReference>
<evidence type="ECO:0000256" key="12">
    <source>
        <dbReference type="ARBA" id="ARBA00037975"/>
    </source>
</evidence>
<dbReference type="PANTHER" id="PTHR30529">
    <property type="entry name" value="CYTOCHROME B561"/>
    <property type="match status" value="1"/>
</dbReference>
<dbReference type="DNASU" id="3520083"/>
<keyword evidence="7" id="KW-0479">Metal-binding</keyword>
<comment type="similarity">
    <text evidence="12">Belongs to the cytochrome b561 family.</text>
</comment>
<dbReference type="EMBL" id="CP000083">
    <property type="protein sequence ID" value="AAZ25837.1"/>
    <property type="molecule type" value="Genomic_DNA"/>
</dbReference>